<dbReference type="AlphaFoldDB" id="A0AAV4LNL0"/>
<evidence type="ECO:0000313" key="3">
    <source>
        <dbReference type="Proteomes" id="UP001497744"/>
    </source>
</evidence>
<dbReference type="EMBL" id="BPLF01000001">
    <property type="protein sequence ID" value="GIX61323.1"/>
    <property type="molecule type" value="Genomic_DNA"/>
</dbReference>
<protein>
    <submittedName>
        <fullName evidence="2">Variant erythrocyte surface antigen-1 family protein</fullName>
    </submittedName>
</protein>
<proteinExistence type="predicted"/>
<keyword evidence="3" id="KW-1185">Reference proteome</keyword>
<dbReference type="GeneID" id="94192806"/>
<dbReference type="Pfam" id="PF12785">
    <property type="entry name" value="VESA1_N"/>
    <property type="match status" value="1"/>
</dbReference>
<comment type="caution">
    <text evidence="2">The sequence shown here is derived from an EMBL/GenBank/DDBJ whole genome shotgun (WGS) entry which is preliminary data.</text>
</comment>
<evidence type="ECO:0000256" key="1">
    <source>
        <dbReference type="SAM" id="Phobius"/>
    </source>
</evidence>
<dbReference type="InterPro" id="IPR024751">
    <property type="entry name" value="VESA1"/>
</dbReference>
<reference evidence="2 3" key="1">
    <citation type="submission" date="2021-06" db="EMBL/GenBank/DDBJ databases">
        <title>Genome sequence of Babesia caballi.</title>
        <authorList>
            <person name="Yamagishi J."/>
            <person name="Kidaka T."/>
            <person name="Ochi A."/>
        </authorList>
    </citation>
    <scope>NUCLEOTIDE SEQUENCE [LARGE SCALE GENOMIC DNA]</scope>
    <source>
        <strain evidence="2">USDA-D6B2</strain>
    </source>
</reference>
<evidence type="ECO:0000313" key="2">
    <source>
        <dbReference type="EMBL" id="GIX61323.1"/>
    </source>
</evidence>
<gene>
    <name evidence="2" type="ORF">BcabD6B2_07580</name>
</gene>
<name>A0AAV4LNL0_BABCB</name>
<keyword evidence="1" id="KW-1133">Transmembrane helix</keyword>
<sequence length="1148" mass="126795">MMTSASERKLTDCPSNLKEAIDWILRVTGKDGGGDNQATQILAEEVSSLLNEVIKDSPGFSLSVREAAAVQKLREWLNGQGTTGYQGIQSLIKAVADGLGTFIGYEAKQNNGLIGVDGIAVSNDPLERLRDAVLGFWIGALGQVVHLLKTNEIERKRVNGIITKLQAAVGVGKEGVKDVVSEIDGLKRSITISVDGVKEILGALQTSIHELNVALNSEDLNRLAKQVTAYVQKVTQKVAIDADLSNVTFQARVQQGNAQASGQGTSQRVKPETFSAKAITQVQSLTSSLNTLVLKVESLKDKPIDLTVNKPNGMDINIRNVKNGPLTTLSQAISSISQKPGKALVSAVISGTHEFLKQLQKPSYVSYYRGLNWLQQDDNNTRICAKILLGCIPLLFNHLSYLCWRCGQSDWKTLDLGAGALSAFMFSMSFSPNRLNGNVTGNHVVSSAFGAFKEFQNVTSFNNYAKFFKTIDTIPTNFTDIQNIPLSALYFCASVYFKCCQSKNAAQTRRPSSIRDILYWLASLQFSPHYYSLETHITTIIPTDGLQVAISGSRKSNEKLAVDQIQDYLVITCIFCPVTLGWIQKSENGSTDPFLHELFSNGMCLKYQSGAALFNDISNYSYALQFQLSFLYQQCKSNYTHGCGWQDCRYGADVHPQSSGARVLSNICSGYTCNGNAYCRHDGQHTSRCSHHKSSSTSCGMSGLGSPLQAFLTDKLQGFSLPQIPVPDSLHHFDNHSPSYMCHIPMGFASKLRKGSGMGGHLYYALLLLCGNSKTPLRQLSEKLGCLTKRTPRAMGDLFGFLWHLNSQLFKTRPTPQTLADKIMAYLKSPAQTANNPTNSSVVSVIYEKFQEIRSESKSQPGLTLSLLALYNDLPFWFQVFMVDSRHFLPLTLFDLKQHCHKYGATGLTHDDSCSGVPNSHADLFSLQNTQCSGPNCGPFLSPLCHSNGATYNPAHASAYLSWVLYLVDDLQKLFHDMIDDFNNTQCTRSRRPHGADSTNCSCRSVVQCDGVLPLLYRHGFYYHNTEALNGWAYHANKAIWMPDGNINKDCTKFHSALSNVLAENAPLHNLLLAIDEFLYYVRFRFMSMVSSFWLCSLLILLYFVVYGIDVLHVKSHVHLPSSHILPPIGLLTTGKAPALTKLPYYMP</sequence>
<dbReference type="RefSeq" id="XP_067713394.1">
    <property type="nucleotide sequence ID" value="XM_067857293.1"/>
</dbReference>
<keyword evidence="1" id="KW-0472">Membrane</keyword>
<dbReference type="Proteomes" id="UP001497744">
    <property type="component" value="Unassembled WGS sequence"/>
</dbReference>
<feature type="transmembrane region" description="Helical" evidence="1">
    <location>
        <begin position="1086"/>
        <end position="1109"/>
    </location>
</feature>
<accession>A0AAV4LNL0</accession>
<organism evidence="2 3">
    <name type="scientific">Babesia caballi</name>
    <dbReference type="NCBI Taxonomy" id="5871"/>
    <lineage>
        <taxon>Eukaryota</taxon>
        <taxon>Sar</taxon>
        <taxon>Alveolata</taxon>
        <taxon>Apicomplexa</taxon>
        <taxon>Aconoidasida</taxon>
        <taxon>Piroplasmida</taxon>
        <taxon>Babesiidae</taxon>
        <taxon>Babesia</taxon>
    </lineage>
</organism>
<keyword evidence="1" id="KW-0812">Transmembrane</keyword>